<keyword evidence="2" id="KW-1133">Transmembrane helix</keyword>
<proteinExistence type="predicted"/>
<evidence type="ECO:0000256" key="2">
    <source>
        <dbReference type="SAM" id="Phobius"/>
    </source>
</evidence>
<dbReference type="AlphaFoldDB" id="A0ABD5SB75"/>
<dbReference type="InterPro" id="IPR058369">
    <property type="entry name" value="DUF8056"/>
</dbReference>
<evidence type="ECO:0000259" key="3">
    <source>
        <dbReference type="Pfam" id="PF26243"/>
    </source>
</evidence>
<feature type="domain" description="DUF8056" evidence="3">
    <location>
        <begin position="1"/>
        <end position="166"/>
    </location>
</feature>
<dbReference type="RefSeq" id="WP_379781805.1">
    <property type="nucleotide sequence ID" value="NZ_JBHSWW010000150.1"/>
</dbReference>
<evidence type="ECO:0000313" key="5">
    <source>
        <dbReference type="Proteomes" id="UP001596442"/>
    </source>
</evidence>
<evidence type="ECO:0000313" key="4">
    <source>
        <dbReference type="EMBL" id="MFC6753841.1"/>
    </source>
</evidence>
<dbReference type="Proteomes" id="UP001596442">
    <property type="component" value="Unassembled WGS sequence"/>
</dbReference>
<sequence length="200" mass="21121">MTDSYRGVFGAIPYAIRNTDSWAMRVYGVVGAVAAAFITLVVTLGLVVWMGETAEVQSGTFLFSRSLYVIAGFAAVAPLLAPLLFVARRHRRDDRVAAGYDRWLAAAGFVFLVSLYLGMVISAPADLRDPTDSVVVSALYALPPRAGFAPPIAGAGLVFLTHFRLRDAGDAGEDGEAPGASDDERAGDHPGNNGEANESD</sequence>
<feature type="transmembrane region" description="Helical" evidence="2">
    <location>
        <begin position="103"/>
        <end position="125"/>
    </location>
</feature>
<gene>
    <name evidence="4" type="ORF">ACFQEU_10255</name>
</gene>
<dbReference type="EMBL" id="JBHSWW010000150">
    <property type="protein sequence ID" value="MFC6753841.1"/>
    <property type="molecule type" value="Genomic_DNA"/>
</dbReference>
<reference evidence="4 5" key="1">
    <citation type="journal article" date="2019" name="Int. J. Syst. Evol. Microbiol.">
        <title>The Global Catalogue of Microorganisms (GCM) 10K type strain sequencing project: providing services to taxonomists for standard genome sequencing and annotation.</title>
        <authorList>
            <consortium name="The Broad Institute Genomics Platform"/>
            <consortium name="The Broad Institute Genome Sequencing Center for Infectious Disease"/>
            <person name="Wu L."/>
            <person name="Ma J."/>
        </authorList>
    </citation>
    <scope>NUCLEOTIDE SEQUENCE [LARGE SCALE GENOMIC DNA]</scope>
    <source>
        <strain evidence="4 5">CGMCC 1.3239</strain>
    </source>
</reference>
<comment type="caution">
    <text evidence="4">The sequence shown here is derived from an EMBL/GenBank/DDBJ whole genome shotgun (WGS) entry which is preliminary data.</text>
</comment>
<feature type="transmembrane region" description="Helical" evidence="2">
    <location>
        <begin position="26"/>
        <end position="47"/>
    </location>
</feature>
<organism evidence="4 5">
    <name type="scientific">Halorubrum tibetense</name>
    <dbReference type="NCBI Taxonomy" id="175631"/>
    <lineage>
        <taxon>Archaea</taxon>
        <taxon>Methanobacteriati</taxon>
        <taxon>Methanobacteriota</taxon>
        <taxon>Stenosarchaea group</taxon>
        <taxon>Halobacteria</taxon>
        <taxon>Halobacteriales</taxon>
        <taxon>Haloferacaceae</taxon>
        <taxon>Halorubrum</taxon>
    </lineage>
</organism>
<feature type="transmembrane region" description="Helical" evidence="2">
    <location>
        <begin position="67"/>
        <end position="87"/>
    </location>
</feature>
<protein>
    <recommendedName>
        <fullName evidence="3">DUF8056 domain-containing protein</fullName>
    </recommendedName>
</protein>
<keyword evidence="5" id="KW-1185">Reference proteome</keyword>
<feature type="transmembrane region" description="Helical" evidence="2">
    <location>
        <begin position="145"/>
        <end position="163"/>
    </location>
</feature>
<feature type="region of interest" description="Disordered" evidence="1">
    <location>
        <begin position="169"/>
        <end position="200"/>
    </location>
</feature>
<name>A0ABD5SB75_9EURY</name>
<evidence type="ECO:0000256" key="1">
    <source>
        <dbReference type="SAM" id="MobiDB-lite"/>
    </source>
</evidence>
<accession>A0ABD5SB75</accession>
<keyword evidence="2" id="KW-0812">Transmembrane</keyword>
<keyword evidence="2" id="KW-0472">Membrane</keyword>
<dbReference type="Pfam" id="PF26243">
    <property type="entry name" value="DUF8056"/>
    <property type="match status" value="1"/>
</dbReference>